<accession>A0A6C0KQ42</accession>
<dbReference type="EMBL" id="MN740938">
    <property type="protein sequence ID" value="QHU18847.1"/>
    <property type="molecule type" value="Genomic_DNA"/>
</dbReference>
<sequence length="254" mass="29187">MLEIILIICILFLILTFFYKQAICEFRINQIEWSQKDKISDLLGEKIPLVIRTLPSTTFWTHTDVMARSCFQQIPIFRETSLVEWVSSSTPDSSCPWKYAQAETIANTCGLAIWAQKWVNSTIIHPLLKWWITPKYHCWAGNIGLRRTYATWTCLFPVDGEIAVTIMPEYVESSLPANWSGCFPATLTSKDTPFVSDLKFMDIILRPGNCLFMPPHWFVSWTATEQSKKTPMTCTISYHTPISLLAFHASPYTK</sequence>
<dbReference type="AlphaFoldDB" id="A0A6C0KQ42"/>
<evidence type="ECO:0000313" key="1">
    <source>
        <dbReference type="EMBL" id="QHU18847.1"/>
    </source>
</evidence>
<name>A0A6C0KQ42_9ZZZZ</name>
<reference evidence="1" key="1">
    <citation type="journal article" date="2020" name="Nature">
        <title>Giant virus diversity and host interactions through global metagenomics.</title>
        <authorList>
            <person name="Schulz F."/>
            <person name="Roux S."/>
            <person name="Paez-Espino D."/>
            <person name="Jungbluth S."/>
            <person name="Walsh D.A."/>
            <person name="Denef V.J."/>
            <person name="McMahon K.D."/>
            <person name="Konstantinidis K.T."/>
            <person name="Eloe-Fadrosh E.A."/>
            <person name="Kyrpides N.C."/>
            <person name="Woyke T."/>
        </authorList>
    </citation>
    <scope>NUCLEOTIDE SEQUENCE</scope>
    <source>
        <strain evidence="1">GVMAG-S-3300013006-158</strain>
    </source>
</reference>
<proteinExistence type="predicted"/>
<protein>
    <recommendedName>
        <fullName evidence="2">JmjC domain-containing protein</fullName>
    </recommendedName>
</protein>
<organism evidence="1">
    <name type="scientific">viral metagenome</name>
    <dbReference type="NCBI Taxonomy" id="1070528"/>
    <lineage>
        <taxon>unclassified sequences</taxon>
        <taxon>metagenomes</taxon>
        <taxon>organismal metagenomes</taxon>
    </lineage>
</organism>
<evidence type="ECO:0008006" key="2">
    <source>
        <dbReference type="Google" id="ProtNLM"/>
    </source>
</evidence>